<comment type="similarity">
    <text evidence="1 3">Belongs to the EXO70 family.</text>
</comment>
<dbReference type="SUPFAM" id="SSF74788">
    <property type="entry name" value="Cullin repeat-like"/>
    <property type="match status" value="1"/>
</dbReference>
<feature type="transmembrane region" description="Helical" evidence="4">
    <location>
        <begin position="17"/>
        <end position="36"/>
    </location>
</feature>
<dbReference type="InterPro" id="IPR016159">
    <property type="entry name" value="Cullin_repeat-like_dom_sf"/>
</dbReference>
<sequence length="669" mass="76722">MAMLLTEIQRYLRQAHVWRFVGLASTTVGLSCYALSSSFNHMFGRWNFLKIVIYIVSSIIICFMILFAKAWQFSTALRFKAHLSFLALTITTVYSFFFDKNVNGKPDVYSLISCAAFSVMSLSLSKQSHFGFEVDLLYFFLGALTVQLMKIHLFLGIFGVGFSYFLIILRSSLDLENGHHRLDDQYHSVVQVDSDTQEQAAQVDSHSEQQEAAQVDSDLQQVSTDIVLIKSQFTACIEALKSCDRELINVLSIYAKDYIKTLLLESNYAPVDSNLVIDALPSTIINDLKEAAKFMLANGFEKECCDLYSTCRREYIEKVLSNLRLNLPNFVNFVEVQSIALEFVVWNWINYSNLAMKLLFPNERRLCERIFLGFITVEETIFTEICSTVLKVLHDLIRENESSLFSQLSVDSIGYGAINPSKRLGKETKGIFIELEDLICNDKSTSDVPGGLYPICIKTIECFDAWMKLLFQNLFSVHPTVVLRRGTPPSFYMDLSRIIELIERYLDVKLKSCPDRALRCIVAMNNVSHIEFHAKIWEWETSPLCDNGIIGKLNAKVRQNLEDYLRISWDKVIGLLKLGGTEPYLVESMKENLKLFNDKFKEICRVQSTWFVLDEWLRKEIIKSIDNILLSTYGFFIGELFNILGPHANEYIEYSMLDIDALLNDLFRG</sequence>
<comment type="function">
    <text evidence="3">Component of the exocyst complex.</text>
</comment>
<dbReference type="Pfam" id="PF03081">
    <property type="entry name" value="Exo70_C"/>
    <property type="match status" value="2"/>
</dbReference>
<keyword evidence="4" id="KW-0472">Membrane</keyword>
<dbReference type="InterPro" id="IPR046364">
    <property type="entry name" value="Exo70_C"/>
</dbReference>
<proteinExistence type="inferred from homology"/>
<keyword evidence="4" id="KW-0812">Transmembrane</keyword>
<evidence type="ECO:0000256" key="2">
    <source>
        <dbReference type="ARBA" id="ARBA00022448"/>
    </source>
</evidence>
<evidence type="ECO:0000313" key="7">
    <source>
        <dbReference type="Proteomes" id="UP001341840"/>
    </source>
</evidence>
<name>A0ABU6U4C5_9FABA</name>
<dbReference type="InterPro" id="IPR004140">
    <property type="entry name" value="Exo70"/>
</dbReference>
<feature type="transmembrane region" description="Helical" evidence="4">
    <location>
        <begin position="136"/>
        <end position="167"/>
    </location>
</feature>
<reference evidence="6 7" key="1">
    <citation type="journal article" date="2023" name="Plants (Basel)">
        <title>Bridging the Gap: Combining Genomics and Transcriptomics Approaches to Understand Stylosanthes scabra, an Orphan Legume from the Brazilian Caatinga.</title>
        <authorList>
            <person name="Ferreira-Neto J.R.C."/>
            <person name="da Silva M.D."/>
            <person name="Binneck E."/>
            <person name="de Melo N.F."/>
            <person name="da Silva R.H."/>
            <person name="de Melo A.L.T.M."/>
            <person name="Pandolfi V."/>
            <person name="Bustamante F.O."/>
            <person name="Brasileiro-Vidal A.C."/>
            <person name="Benko-Iseppon A.M."/>
        </authorList>
    </citation>
    <scope>NUCLEOTIDE SEQUENCE [LARGE SCALE GENOMIC DNA]</scope>
    <source>
        <tissue evidence="6">Leaves</tissue>
    </source>
</reference>
<evidence type="ECO:0000256" key="4">
    <source>
        <dbReference type="SAM" id="Phobius"/>
    </source>
</evidence>
<keyword evidence="3" id="KW-0268">Exocytosis</keyword>
<feature type="transmembrane region" description="Helical" evidence="4">
    <location>
        <begin position="79"/>
        <end position="96"/>
    </location>
</feature>
<dbReference type="EMBL" id="JASCZI010120854">
    <property type="protein sequence ID" value="MED6155972.1"/>
    <property type="molecule type" value="Genomic_DNA"/>
</dbReference>
<keyword evidence="2 3" id="KW-0813">Transport</keyword>
<keyword evidence="3" id="KW-0653">Protein transport</keyword>
<dbReference type="Gene3D" id="1.20.1280.170">
    <property type="entry name" value="Exocyst complex component Exo70"/>
    <property type="match status" value="1"/>
</dbReference>
<feature type="domain" description="Exocyst complex subunit Exo70 C-terminal" evidence="5">
    <location>
        <begin position="347"/>
        <end position="403"/>
    </location>
</feature>
<dbReference type="PANTHER" id="PTHR12542:SF180">
    <property type="entry name" value="EXOCYST SUBUNIT EXO70 FAMILY PROTEIN"/>
    <property type="match status" value="1"/>
</dbReference>
<evidence type="ECO:0000259" key="5">
    <source>
        <dbReference type="Pfam" id="PF03081"/>
    </source>
</evidence>
<feature type="transmembrane region" description="Helical" evidence="4">
    <location>
        <begin position="48"/>
        <end position="67"/>
    </location>
</feature>
<organism evidence="6 7">
    <name type="scientific">Stylosanthes scabra</name>
    <dbReference type="NCBI Taxonomy" id="79078"/>
    <lineage>
        <taxon>Eukaryota</taxon>
        <taxon>Viridiplantae</taxon>
        <taxon>Streptophyta</taxon>
        <taxon>Embryophyta</taxon>
        <taxon>Tracheophyta</taxon>
        <taxon>Spermatophyta</taxon>
        <taxon>Magnoliopsida</taxon>
        <taxon>eudicotyledons</taxon>
        <taxon>Gunneridae</taxon>
        <taxon>Pentapetalae</taxon>
        <taxon>rosids</taxon>
        <taxon>fabids</taxon>
        <taxon>Fabales</taxon>
        <taxon>Fabaceae</taxon>
        <taxon>Papilionoideae</taxon>
        <taxon>50 kb inversion clade</taxon>
        <taxon>dalbergioids sensu lato</taxon>
        <taxon>Dalbergieae</taxon>
        <taxon>Pterocarpus clade</taxon>
        <taxon>Stylosanthes</taxon>
    </lineage>
</organism>
<evidence type="ECO:0000256" key="3">
    <source>
        <dbReference type="RuleBase" id="RU365026"/>
    </source>
</evidence>
<evidence type="ECO:0000256" key="1">
    <source>
        <dbReference type="ARBA" id="ARBA00006756"/>
    </source>
</evidence>
<gene>
    <name evidence="6" type="ORF">PIB30_010615</name>
</gene>
<comment type="caution">
    <text evidence="6">The sequence shown here is derived from an EMBL/GenBank/DDBJ whole genome shotgun (WGS) entry which is preliminary data.</text>
</comment>
<protein>
    <recommendedName>
        <fullName evidence="3">Exocyst subunit Exo70 family protein</fullName>
    </recommendedName>
</protein>
<accession>A0ABU6U4C5</accession>
<feature type="domain" description="Exocyst complex subunit Exo70 C-terminal" evidence="5">
    <location>
        <begin position="421"/>
        <end position="665"/>
    </location>
</feature>
<feature type="transmembrane region" description="Helical" evidence="4">
    <location>
        <begin position="108"/>
        <end position="124"/>
    </location>
</feature>
<evidence type="ECO:0000313" key="6">
    <source>
        <dbReference type="EMBL" id="MED6155972.1"/>
    </source>
</evidence>
<dbReference type="PANTHER" id="PTHR12542">
    <property type="entry name" value="EXOCYST COMPLEX PROTEIN EXO70"/>
    <property type="match status" value="1"/>
</dbReference>
<keyword evidence="7" id="KW-1185">Reference proteome</keyword>
<dbReference type="Proteomes" id="UP001341840">
    <property type="component" value="Unassembled WGS sequence"/>
</dbReference>
<keyword evidence="4" id="KW-1133">Transmembrane helix</keyword>